<comment type="caution">
    <text evidence="1">The sequence shown here is derived from an EMBL/GenBank/DDBJ whole genome shotgun (WGS) entry which is preliminary data.</text>
</comment>
<accession>A0A402CJS7</accession>
<dbReference type="EMBL" id="BHYM01000081">
    <property type="protein sequence ID" value="GCE43853.1"/>
    <property type="molecule type" value="Genomic_DNA"/>
</dbReference>
<reference evidence="1 2" key="1">
    <citation type="submission" date="2018-11" db="EMBL/GenBank/DDBJ databases">
        <title>Microbial catabolism of amino acid.</title>
        <authorList>
            <person name="Hibi M."/>
            <person name="Ogawa J."/>
        </authorList>
    </citation>
    <scope>NUCLEOTIDE SEQUENCE [LARGE SCALE GENOMIC DNA]</scope>
    <source>
        <strain evidence="1 2">C31-06</strain>
    </source>
</reference>
<organism evidence="1 2">
    <name type="scientific">Rhodococcus wratislaviensis</name>
    <name type="common">Tsukamurella wratislaviensis</name>
    <dbReference type="NCBI Taxonomy" id="44752"/>
    <lineage>
        <taxon>Bacteria</taxon>
        <taxon>Bacillati</taxon>
        <taxon>Actinomycetota</taxon>
        <taxon>Actinomycetes</taxon>
        <taxon>Mycobacteriales</taxon>
        <taxon>Nocardiaceae</taxon>
        <taxon>Rhodococcus</taxon>
    </lineage>
</organism>
<sequence length="124" mass="13782">MLSRSYYRTLSGDKLATALDEGATVTAARAAQEEWRAFLASFQALHDDGPFVPNVPITSISSNRILDEKGRENRDFLGSAQRKICEYASDGRHVYSDGRSHYLQFTEPKLVANEIQLAVSRVCG</sequence>
<protein>
    <submittedName>
        <fullName evidence="1">Uncharacterized protein</fullName>
    </submittedName>
</protein>
<gene>
    <name evidence="1" type="ORF">Rhow_008151</name>
</gene>
<evidence type="ECO:0000313" key="2">
    <source>
        <dbReference type="Proteomes" id="UP000287519"/>
    </source>
</evidence>
<evidence type="ECO:0000313" key="1">
    <source>
        <dbReference type="EMBL" id="GCE43853.1"/>
    </source>
</evidence>
<dbReference type="Proteomes" id="UP000287519">
    <property type="component" value="Unassembled WGS sequence"/>
</dbReference>
<dbReference type="AlphaFoldDB" id="A0A402CJS7"/>
<proteinExistence type="predicted"/>
<name>A0A402CJS7_RHOWR</name>
<keyword evidence="2" id="KW-1185">Reference proteome</keyword>